<comment type="caution">
    <text evidence="3">The sequence shown here is derived from an EMBL/GenBank/DDBJ whole genome shotgun (WGS) entry which is preliminary data.</text>
</comment>
<name>A0ABT1L8Y6_9HYPH</name>
<proteinExistence type="predicted"/>
<evidence type="ECO:0000256" key="1">
    <source>
        <dbReference type="SAM" id="Coils"/>
    </source>
</evidence>
<dbReference type="RefSeq" id="WP_254738541.1">
    <property type="nucleotide sequence ID" value="NZ_JANCLU010000002.1"/>
</dbReference>
<sequence length="389" mass="41463">MRMRVAVFVLLLGGAFPARAELPKCSCSDFDKLQQELDNATTLRDRHKAKAEELERRHAGGESWDKLGGEYAAWETDVEKGAGAGIQATAEGNGSASISYVPKGVALISSGAITGWSSPVTSDGYTKDVYDAAKAHAIEASYKAKGVDLCEFSNPEAVRKSADDSSFCKGVSDITMAHEESHRATCRKMGFIAFYLRDAAQLARDEVTAYDGQIAALQDALGKALKGAEVEFEDVTNITYSGQMALFQYKFAVEKTRGAIPDNDGKSWSLNLKGVHRTTPTNFRVAGSTCTMNAFTRSVDMAVAASGKEAKITFTSFGPTPKITISCKGGRGMGSAGTDPSGESVDMPLKLSSTVTSDLSKSKVATMMKGMMTVTGKQETSLRIICPAK</sequence>
<evidence type="ECO:0000313" key="4">
    <source>
        <dbReference type="Proteomes" id="UP001205890"/>
    </source>
</evidence>
<dbReference type="Proteomes" id="UP001205890">
    <property type="component" value="Unassembled WGS sequence"/>
</dbReference>
<feature type="chain" id="PRO_5045130904" evidence="2">
    <location>
        <begin position="21"/>
        <end position="389"/>
    </location>
</feature>
<evidence type="ECO:0000313" key="3">
    <source>
        <dbReference type="EMBL" id="MCP8937498.1"/>
    </source>
</evidence>
<evidence type="ECO:0000256" key="2">
    <source>
        <dbReference type="SAM" id="SignalP"/>
    </source>
</evidence>
<organism evidence="3 4">
    <name type="scientific">Alsobacter ponti</name>
    <dbReference type="NCBI Taxonomy" id="2962936"/>
    <lineage>
        <taxon>Bacteria</taxon>
        <taxon>Pseudomonadati</taxon>
        <taxon>Pseudomonadota</taxon>
        <taxon>Alphaproteobacteria</taxon>
        <taxon>Hyphomicrobiales</taxon>
        <taxon>Alsobacteraceae</taxon>
        <taxon>Alsobacter</taxon>
    </lineage>
</organism>
<keyword evidence="1" id="KW-0175">Coiled coil</keyword>
<accession>A0ABT1L8Y6</accession>
<protein>
    <submittedName>
        <fullName evidence="3">Uncharacterized protein</fullName>
    </submittedName>
</protein>
<keyword evidence="2" id="KW-0732">Signal</keyword>
<reference evidence="3 4" key="1">
    <citation type="submission" date="2022-07" db="EMBL/GenBank/DDBJ databases">
        <authorList>
            <person name="Li W.-J."/>
            <person name="Deng Q.-Q."/>
        </authorList>
    </citation>
    <scope>NUCLEOTIDE SEQUENCE [LARGE SCALE GENOMIC DNA]</scope>
    <source>
        <strain evidence="3 4">SYSU M60028</strain>
    </source>
</reference>
<dbReference type="EMBL" id="JANCLU010000002">
    <property type="protein sequence ID" value="MCP8937498.1"/>
    <property type="molecule type" value="Genomic_DNA"/>
</dbReference>
<feature type="signal peptide" evidence="2">
    <location>
        <begin position="1"/>
        <end position="20"/>
    </location>
</feature>
<gene>
    <name evidence="3" type="ORF">NK718_03135</name>
</gene>
<keyword evidence="4" id="KW-1185">Reference proteome</keyword>
<feature type="coiled-coil region" evidence="1">
    <location>
        <begin position="30"/>
        <end position="57"/>
    </location>
</feature>